<name>K5X8U0_AGABU</name>
<dbReference type="GeneID" id="18826881"/>
<evidence type="ECO:0000256" key="2">
    <source>
        <dbReference type="SAM" id="MobiDB-lite"/>
    </source>
</evidence>
<dbReference type="KEGG" id="abp:AGABI1DRAFT128747"/>
<keyword evidence="1" id="KW-0175">Coiled coil</keyword>
<dbReference type="RefSeq" id="XP_007330219.1">
    <property type="nucleotide sequence ID" value="XM_007330157.1"/>
</dbReference>
<evidence type="ECO:0000256" key="1">
    <source>
        <dbReference type="SAM" id="Coils"/>
    </source>
</evidence>
<protein>
    <submittedName>
        <fullName evidence="3">Uncharacterized protein</fullName>
    </submittedName>
</protein>
<gene>
    <name evidence="3" type="ORF">AGABI1DRAFT_128747</name>
</gene>
<feature type="coiled-coil region" evidence="1">
    <location>
        <begin position="168"/>
        <end position="195"/>
    </location>
</feature>
<dbReference type="Proteomes" id="UP000008493">
    <property type="component" value="Unassembled WGS sequence"/>
</dbReference>
<sequence>MTTSQPLVCIFFKLPPRHQSVLRIHEIAWNVFLPQMNRLSQALDAVQATHSSPEVKKIWSEVRRRAAGMVDKLERIGIMNYNAAFAFLAFLNAVHDGRDGSGPYENFRSCTSQIVDESRKVQDVMLNFREEIRIAAGRIASILSSDDKDVSSFVTECSQSLLEFATGVEECSAILEEHREEVKEVQRQSFDQKDNRPSEDEFRMLLTAWFKTLSTHGHSPPSAPGDRPASHTPGALTILDDQAQRSVMPPVQVLDARRCRLERLAYVNFPCDPYGIDDQI</sequence>
<accession>K5X8U0</accession>
<dbReference type="InParanoid" id="K5X8U0"/>
<reference evidence="4" key="1">
    <citation type="journal article" date="2012" name="Proc. Natl. Acad. Sci. U.S.A.">
        <title>Genome sequence of the button mushroom Agaricus bisporus reveals mechanisms governing adaptation to a humic-rich ecological niche.</title>
        <authorList>
            <person name="Morin E."/>
            <person name="Kohler A."/>
            <person name="Baker A.R."/>
            <person name="Foulongne-Oriol M."/>
            <person name="Lombard V."/>
            <person name="Nagy L.G."/>
            <person name="Ohm R.A."/>
            <person name="Patyshakuliyeva A."/>
            <person name="Brun A."/>
            <person name="Aerts A.L."/>
            <person name="Bailey A.M."/>
            <person name="Billette C."/>
            <person name="Coutinho P.M."/>
            <person name="Deakin G."/>
            <person name="Doddapaneni H."/>
            <person name="Floudas D."/>
            <person name="Grimwood J."/>
            <person name="Hilden K."/>
            <person name="Kuees U."/>
            <person name="LaButti K.M."/>
            <person name="Lapidus A."/>
            <person name="Lindquist E.A."/>
            <person name="Lucas S.M."/>
            <person name="Murat C."/>
            <person name="Riley R.W."/>
            <person name="Salamov A.A."/>
            <person name="Schmutz J."/>
            <person name="Subramanian V."/>
            <person name="Woesten H.A.B."/>
            <person name="Xu J."/>
            <person name="Eastwood D.C."/>
            <person name="Foster G.D."/>
            <person name="Sonnenberg A.S."/>
            <person name="Cullen D."/>
            <person name="de Vries R.P."/>
            <person name="Lundell T."/>
            <person name="Hibbett D.S."/>
            <person name="Henrissat B."/>
            <person name="Burton K.S."/>
            <person name="Kerrigan R.W."/>
            <person name="Challen M.P."/>
            <person name="Grigoriev I.V."/>
            <person name="Martin F."/>
        </authorList>
    </citation>
    <scope>NUCLEOTIDE SEQUENCE [LARGE SCALE GENOMIC DNA]</scope>
    <source>
        <strain evidence="4">JB137-S8 / ATCC MYA-4627 / FGSC 10392</strain>
    </source>
</reference>
<proteinExistence type="predicted"/>
<evidence type="ECO:0000313" key="3">
    <source>
        <dbReference type="EMBL" id="EKM79603.1"/>
    </source>
</evidence>
<organism evidence="3 4">
    <name type="scientific">Agaricus bisporus var. burnettii (strain JB137-S8 / ATCC MYA-4627 / FGSC 10392)</name>
    <name type="common">White button mushroom</name>
    <dbReference type="NCBI Taxonomy" id="597362"/>
    <lineage>
        <taxon>Eukaryota</taxon>
        <taxon>Fungi</taxon>
        <taxon>Dikarya</taxon>
        <taxon>Basidiomycota</taxon>
        <taxon>Agaricomycotina</taxon>
        <taxon>Agaricomycetes</taxon>
        <taxon>Agaricomycetidae</taxon>
        <taxon>Agaricales</taxon>
        <taxon>Agaricineae</taxon>
        <taxon>Agaricaceae</taxon>
        <taxon>Agaricus</taxon>
    </lineage>
</organism>
<dbReference type="AlphaFoldDB" id="K5X8U0"/>
<dbReference type="EMBL" id="JH971390">
    <property type="protein sequence ID" value="EKM79603.1"/>
    <property type="molecule type" value="Genomic_DNA"/>
</dbReference>
<keyword evidence="4" id="KW-1185">Reference proteome</keyword>
<evidence type="ECO:0000313" key="4">
    <source>
        <dbReference type="Proteomes" id="UP000008493"/>
    </source>
</evidence>
<feature type="region of interest" description="Disordered" evidence="2">
    <location>
        <begin position="215"/>
        <end position="234"/>
    </location>
</feature>
<dbReference type="HOGENOM" id="CLU_069158_0_0_1"/>